<gene>
    <name evidence="1" type="ORF">FHS42_002368</name>
</gene>
<reference evidence="1 2" key="1">
    <citation type="submission" date="2020-08" db="EMBL/GenBank/DDBJ databases">
        <title>Genomic Encyclopedia of Type Strains, Phase III (KMG-III): the genomes of soil and plant-associated and newly described type strains.</title>
        <authorList>
            <person name="Whitman W."/>
        </authorList>
    </citation>
    <scope>NUCLEOTIDE SEQUENCE [LARGE SCALE GENOMIC DNA]</scope>
    <source>
        <strain evidence="1 2">CECT 8305</strain>
    </source>
</reference>
<sequence length="36" mass="4141">MSFGGGIYQILFNSLNCNFARYKWLRNTAVGEREIA</sequence>
<evidence type="ECO:0000313" key="1">
    <source>
        <dbReference type="EMBL" id="MBB5935306.1"/>
    </source>
</evidence>
<keyword evidence="2" id="KW-1185">Reference proteome</keyword>
<dbReference type="AlphaFoldDB" id="A0A7W9Q818"/>
<dbReference type="EMBL" id="JACHJL010000005">
    <property type="protein sequence ID" value="MBB5935306.1"/>
    <property type="molecule type" value="Genomic_DNA"/>
</dbReference>
<evidence type="ECO:0000313" key="2">
    <source>
        <dbReference type="Proteomes" id="UP000588098"/>
    </source>
</evidence>
<dbReference type="Proteomes" id="UP000588098">
    <property type="component" value="Unassembled WGS sequence"/>
</dbReference>
<protein>
    <submittedName>
        <fullName evidence="1">Uncharacterized protein</fullName>
    </submittedName>
</protein>
<comment type="caution">
    <text evidence="1">The sequence shown here is derived from an EMBL/GenBank/DDBJ whole genome shotgun (WGS) entry which is preliminary data.</text>
</comment>
<name>A0A7W9Q818_9ACTN</name>
<accession>A0A7W9Q818</accession>
<proteinExistence type="predicted"/>
<organism evidence="1 2">
    <name type="scientific">Streptomyces zagrosensis</name>
    <dbReference type="NCBI Taxonomy" id="1042984"/>
    <lineage>
        <taxon>Bacteria</taxon>
        <taxon>Bacillati</taxon>
        <taxon>Actinomycetota</taxon>
        <taxon>Actinomycetes</taxon>
        <taxon>Kitasatosporales</taxon>
        <taxon>Streptomycetaceae</taxon>
        <taxon>Streptomyces</taxon>
    </lineage>
</organism>